<dbReference type="EMBL" id="CP108133">
    <property type="protein sequence ID" value="WTP50928.1"/>
    <property type="molecule type" value="Genomic_DNA"/>
</dbReference>
<gene>
    <name evidence="1" type="ORF">OG288_23005</name>
</gene>
<protein>
    <recommendedName>
        <fullName evidence="3">Minor tail protein</fullName>
    </recommendedName>
</protein>
<evidence type="ECO:0000313" key="2">
    <source>
        <dbReference type="Proteomes" id="UP001432166"/>
    </source>
</evidence>
<evidence type="ECO:0008006" key="3">
    <source>
        <dbReference type="Google" id="ProtNLM"/>
    </source>
</evidence>
<organism evidence="1 2">
    <name type="scientific">Streptomyces tauricus</name>
    <dbReference type="NCBI Taxonomy" id="68274"/>
    <lineage>
        <taxon>Bacteria</taxon>
        <taxon>Bacillati</taxon>
        <taxon>Actinomycetota</taxon>
        <taxon>Actinomycetes</taxon>
        <taxon>Kitasatosporales</taxon>
        <taxon>Streptomycetaceae</taxon>
        <taxon>Streptomyces</taxon>
        <taxon>Streptomyces aurantiacus group</taxon>
    </lineage>
</organism>
<dbReference type="RefSeq" id="WP_189773043.1">
    <property type="nucleotide sequence ID" value="NZ_BMVY01000009.1"/>
</dbReference>
<dbReference type="Proteomes" id="UP001432166">
    <property type="component" value="Chromosome"/>
</dbReference>
<evidence type="ECO:0000313" key="1">
    <source>
        <dbReference type="EMBL" id="WTP50928.1"/>
    </source>
</evidence>
<keyword evidence="2" id="KW-1185">Reference proteome</keyword>
<sequence length="276" mass="29227">MARNLWIGKPGLLREIDQAAKSWDRSAELNVTEFKSLEGRVTTVAPPRTVRRLKFSWEWLEPGDAQHLTRLARRIEGPGLLGSPKPSYGPLAVVDPASVNLLGPYQAAAQSSEPGGTDHWFTVTGALGVLPYTGDTVIGDFGESTRVGWKHGTWTGWPVAPGMRVSWRVPPDWNPALATAQLDWKRADETYLGTTAVTGAGVVTGTAPAEAAFVTPVGGPGEAVLAGLAGACLTIDADPVAYALGDGCPAMTVTAYTDVPAARLPYRNISIDLVEV</sequence>
<proteinExistence type="predicted"/>
<accession>A0ABZ1JH38</accession>
<name>A0ABZ1JH38_9ACTN</name>
<reference evidence="1" key="1">
    <citation type="submission" date="2022-10" db="EMBL/GenBank/DDBJ databases">
        <title>The complete genomes of actinobacterial strains from the NBC collection.</title>
        <authorList>
            <person name="Joergensen T.S."/>
            <person name="Alvarez Arevalo M."/>
            <person name="Sterndorff E.B."/>
            <person name="Faurdal D."/>
            <person name="Vuksanovic O."/>
            <person name="Mourched A.-S."/>
            <person name="Charusanti P."/>
            <person name="Shaw S."/>
            <person name="Blin K."/>
            <person name="Weber T."/>
        </authorList>
    </citation>
    <scope>NUCLEOTIDE SEQUENCE</scope>
    <source>
        <strain evidence="1">NBC_00189</strain>
    </source>
</reference>